<evidence type="ECO:0000313" key="8">
    <source>
        <dbReference type="EMBL" id="SBO96421.1"/>
    </source>
</evidence>
<dbReference type="SMART" id="SM00382">
    <property type="entry name" value="AAA"/>
    <property type="match status" value="1"/>
</dbReference>
<dbReference type="InterPro" id="IPR003593">
    <property type="entry name" value="AAA+_ATPase"/>
</dbReference>
<keyword evidence="1" id="KW-0813">Transport</keyword>
<proteinExistence type="predicted"/>
<evidence type="ECO:0000256" key="1">
    <source>
        <dbReference type="ARBA" id="ARBA00022448"/>
    </source>
</evidence>
<dbReference type="SUPFAM" id="SSF52540">
    <property type="entry name" value="P-loop containing nucleoside triphosphate hydrolases"/>
    <property type="match status" value="1"/>
</dbReference>
<dbReference type="PANTHER" id="PTHR42788">
    <property type="entry name" value="TAURINE IMPORT ATP-BINDING PROTEIN-RELATED"/>
    <property type="match status" value="1"/>
</dbReference>
<name>A0A1M4EBU3_9ACTN</name>
<dbReference type="GO" id="GO:0016887">
    <property type="term" value="F:ATP hydrolysis activity"/>
    <property type="evidence" value="ECO:0007669"/>
    <property type="project" value="InterPro"/>
</dbReference>
<keyword evidence="4 8" id="KW-0067">ATP-binding</keyword>
<keyword evidence="5" id="KW-1278">Translocase</keyword>
<evidence type="ECO:0000256" key="3">
    <source>
        <dbReference type="ARBA" id="ARBA00022741"/>
    </source>
</evidence>
<dbReference type="Gene3D" id="3.40.50.300">
    <property type="entry name" value="P-loop containing nucleotide triphosphate hydrolases"/>
    <property type="match status" value="1"/>
</dbReference>
<keyword evidence="3" id="KW-0547">Nucleotide-binding</keyword>
<sequence>MAAHAGELIRVRGLTRRYGTRKVLDDLDLELAPGEFVALLGRSGSGKSTLLRALAGLDADVEGEGELQVPAEVSVVFQDARLLPWQRVLPNVVLGLTGAEQRGRDSLSEVGLAGRERAWPNELSGGEQQRVALARSLVREPRLLLADEPFGALDALTRLKMHGLLRRLFEQHRPAVLLVTHDVDEAVALADRVLVLEHGRIAAELRLDDRSDPAAARAELLRALGVTAGA</sequence>
<keyword evidence="6" id="KW-0472">Membrane</keyword>
<dbReference type="AlphaFoldDB" id="A0A1M4EBU3"/>
<dbReference type="InterPro" id="IPR003439">
    <property type="entry name" value="ABC_transporter-like_ATP-bd"/>
</dbReference>
<gene>
    <name evidence="8" type="ORF">BN4615_P5937</name>
</gene>
<dbReference type="RefSeq" id="WP_225275727.1">
    <property type="nucleotide sequence ID" value="NZ_CP084058.1"/>
</dbReference>
<organism evidence="8">
    <name type="scientific">Nonomuraea gerenzanensis</name>
    <dbReference type="NCBI Taxonomy" id="93944"/>
    <lineage>
        <taxon>Bacteria</taxon>
        <taxon>Bacillati</taxon>
        <taxon>Actinomycetota</taxon>
        <taxon>Actinomycetes</taxon>
        <taxon>Streptosporangiales</taxon>
        <taxon>Streptosporangiaceae</taxon>
        <taxon>Nonomuraea</taxon>
    </lineage>
</organism>
<dbReference type="InterPro" id="IPR027417">
    <property type="entry name" value="P-loop_NTPase"/>
</dbReference>
<evidence type="ECO:0000256" key="2">
    <source>
        <dbReference type="ARBA" id="ARBA00022475"/>
    </source>
</evidence>
<evidence type="ECO:0000259" key="7">
    <source>
        <dbReference type="PROSITE" id="PS50893"/>
    </source>
</evidence>
<dbReference type="InterPro" id="IPR050166">
    <property type="entry name" value="ABC_transporter_ATP-bind"/>
</dbReference>
<feature type="domain" description="ABC transporter" evidence="7">
    <location>
        <begin position="9"/>
        <end position="223"/>
    </location>
</feature>
<dbReference type="PROSITE" id="PS00211">
    <property type="entry name" value="ABC_TRANSPORTER_1"/>
    <property type="match status" value="1"/>
</dbReference>
<dbReference type="EMBL" id="LT559118">
    <property type="protein sequence ID" value="SBO96421.1"/>
    <property type="molecule type" value="Genomic_DNA"/>
</dbReference>
<keyword evidence="2" id="KW-1003">Cell membrane</keyword>
<accession>A0A1M4EBU3</accession>
<evidence type="ECO:0000256" key="6">
    <source>
        <dbReference type="ARBA" id="ARBA00023136"/>
    </source>
</evidence>
<evidence type="ECO:0000256" key="4">
    <source>
        <dbReference type="ARBA" id="ARBA00022840"/>
    </source>
</evidence>
<reference evidence="8" key="1">
    <citation type="submission" date="2016-04" db="EMBL/GenBank/DDBJ databases">
        <authorList>
            <person name="Evans L.H."/>
            <person name="Alamgir A."/>
            <person name="Owens N."/>
            <person name="Weber N.D."/>
            <person name="Virtaneva K."/>
            <person name="Barbian K."/>
            <person name="Babar A."/>
            <person name="Rosenke K."/>
        </authorList>
    </citation>
    <scope>NUCLEOTIDE SEQUENCE</scope>
    <source>
        <strain evidence="8">Nono1</strain>
    </source>
</reference>
<dbReference type="InterPro" id="IPR017871">
    <property type="entry name" value="ABC_transporter-like_CS"/>
</dbReference>
<evidence type="ECO:0000256" key="5">
    <source>
        <dbReference type="ARBA" id="ARBA00022967"/>
    </source>
</evidence>
<dbReference type="Pfam" id="PF00005">
    <property type="entry name" value="ABC_tran"/>
    <property type="match status" value="1"/>
</dbReference>
<dbReference type="PANTHER" id="PTHR42788:SF17">
    <property type="entry name" value="ALIPHATIC SULFONATES IMPORT ATP-BINDING PROTEIN SSUB"/>
    <property type="match status" value="1"/>
</dbReference>
<protein>
    <submittedName>
        <fullName evidence="8">Alkanesulfonates ABC transporter ATP-binding protein / Sulfonate ABC transporter, ATP-binding subunit SsuB</fullName>
    </submittedName>
</protein>
<dbReference type="PROSITE" id="PS50893">
    <property type="entry name" value="ABC_TRANSPORTER_2"/>
    <property type="match status" value="1"/>
</dbReference>
<dbReference type="GO" id="GO:0005524">
    <property type="term" value="F:ATP binding"/>
    <property type="evidence" value="ECO:0007669"/>
    <property type="project" value="UniProtKB-KW"/>
</dbReference>